<dbReference type="InterPro" id="IPR001959">
    <property type="entry name" value="Transposase"/>
</dbReference>
<keyword evidence="6" id="KW-0238">DNA-binding</keyword>
<keyword evidence="3" id="KW-0815">Transposition</keyword>
<protein>
    <submittedName>
        <fullName evidence="11">Endonuclease</fullName>
    </submittedName>
</protein>
<evidence type="ECO:0000259" key="9">
    <source>
        <dbReference type="Pfam" id="PF07282"/>
    </source>
</evidence>
<feature type="domain" description="Probable transposase IS891/IS1136/IS1341" evidence="8">
    <location>
        <begin position="165"/>
        <end position="276"/>
    </location>
</feature>
<dbReference type="PANTHER" id="PTHR30405">
    <property type="entry name" value="TRANSPOSASE"/>
    <property type="match status" value="1"/>
</dbReference>
<dbReference type="NCBIfam" id="TIGR01766">
    <property type="entry name" value="IS200/IS605 family accessory protein TnpB-like domain"/>
    <property type="match status" value="1"/>
</dbReference>
<proteinExistence type="inferred from homology"/>
<dbReference type="NCBIfam" id="NF038281">
    <property type="entry name" value="IS200_TnpB"/>
    <property type="match status" value="1"/>
</dbReference>
<dbReference type="NCBIfam" id="NF040570">
    <property type="entry name" value="guided_TnpB"/>
    <property type="match status" value="1"/>
</dbReference>
<evidence type="ECO:0000259" key="8">
    <source>
        <dbReference type="Pfam" id="PF01385"/>
    </source>
</evidence>
<keyword evidence="4" id="KW-0479">Metal-binding</keyword>
<evidence type="ECO:0000256" key="3">
    <source>
        <dbReference type="ARBA" id="ARBA00022578"/>
    </source>
</evidence>
<evidence type="ECO:0000256" key="4">
    <source>
        <dbReference type="ARBA" id="ARBA00022723"/>
    </source>
</evidence>
<evidence type="ECO:0000256" key="7">
    <source>
        <dbReference type="ARBA" id="ARBA00023172"/>
    </source>
</evidence>
<evidence type="ECO:0000256" key="1">
    <source>
        <dbReference type="ARBA" id="ARBA00008761"/>
    </source>
</evidence>
<dbReference type="InterPro" id="IPR010095">
    <property type="entry name" value="Cas12f1-like_TNB"/>
</dbReference>
<dbReference type="Pfam" id="PF12323">
    <property type="entry name" value="HTH_OrfB_IS605"/>
    <property type="match status" value="1"/>
</dbReference>
<keyword evidence="11" id="KW-0540">Nuclease</keyword>
<feature type="domain" description="Transposase putative helix-turn-helix" evidence="10">
    <location>
        <begin position="1"/>
        <end position="44"/>
    </location>
</feature>
<comment type="similarity">
    <text evidence="2">In the N-terminal section; belongs to the transposase 2 family.</text>
</comment>
<accession>A0A8S5RKD8</accession>
<evidence type="ECO:0000256" key="2">
    <source>
        <dbReference type="ARBA" id="ARBA00011044"/>
    </source>
</evidence>
<reference evidence="11" key="1">
    <citation type="journal article" date="2021" name="Proc. Natl. Acad. Sci. U.S.A.">
        <title>A Catalog of Tens of Thousands of Viruses from Human Metagenomes Reveals Hidden Associations with Chronic Diseases.</title>
        <authorList>
            <person name="Tisza M.J."/>
            <person name="Buck C.B."/>
        </authorList>
    </citation>
    <scope>NUCLEOTIDE SEQUENCE</scope>
    <source>
        <strain evidence="11">CtEQ64</strain>
    </source>
</reference>
<evidence type="ECO:0000256" key="5">
    <source>
        <dbReference type="ARBA" id="ARBA00022833"/>
    </source>
</evidence>
<keyword evidence="11" id="KW-0378">Hydrolase</keyword>
<dbReference type="Pfam" id="PF01385">
    <property type="entry name" value="OrfB_IS605"/>
    <property type="match status" value="1"/>
</dbReference>
<keyword evidence="11" id="KW-0255">Endonuclease</keyword>
<dbReference type="InterPro" id="IPR051399">
    <property type="entry name" value="RNA-guided_DNA_endo/Transpos"/>
</dbReference>
<keyword evidence="5" id="KW-0862">Zinc</keyword>
<dbReference type="Pfam" id="PF07282">
    <property type="entry name" value="Cas12f1-like_TNB"/>
    <property type="match status" value="1"/>
</dbReference>
<comment type="similarity">
    <text evidence="1">In the C-terminal section; belongs to the transposase 35 family.</text>
</comment>
<dbReference type="GO" id="GO:0032196">
    <property type="term" value="P:transposition"/>
    <property type="evidence" value="ECO:0007669"/>
    <property type="project" value="UniProtKB-KW"/>
</dbReference>
<dbReference type="PANTHER" id="PTHR30405:SF11">
    <property type="entry name" value="RNA-GUIDED DNA ENDONUCLEASE RV2885C-RELATED"/>
    <property type="match status" value="1"/>
</dbReference>
<feature type="domain" description="Cas12f1-like TNB" evidence="9">
    <location>
        <begin position="288"/>
        <end position="355"/>
    </location>
</feature>
<evidence type="ECO:0000313" key="11">
    <source>
        <dbReference type="EMBL" id="DAE31854.1"/>
    </source>
</evidence>
<keyword evidence="7" id="KW-0233">DNA recombination</keyword>
<dbReference type="GO" id="GO:0006310">
    <property type="term" value="P:DNA recombination"/>
    <property type="evidence" value="ECO:0007669"/>
    <property type="project" value="UniProtKB-KW"/>
</dbReference>
<dbReference type="GO" id="GO:0003677">
    <property type="term" value="F:DNA binding"/>
    <property type="evidence" value="ECO:0007669"/>
    <property type="project" value="UniProtKB-KW"/>
</dbReference>
<evidence type="ECO:0000259" key="10">
    <source>
        <dbReference type="Pfam" id="PF12323"/>
    </source>
</evidence>
<dbReference type="InterPro" id="IPR021027">
    <property type="entry name" value="Transposase_put_HTH"/>
</dbReference>
<dbReference type="GO" id="GO:0046872">
    <property type="term" value="F:metal ion binding"/>
    <property type="evidence" value="ECO:0007669"/>
    <property type="project" value="UniProtKB-KW"/>
</dbReference>
<dbReference type="GO" id="GO:0004519">
    <property type="term" value="F:endonuclease activity"/>
    <property type="evidence" value="ECO:0007669"/>
    <property type="project" value="UniProtKB-KW"/>
</dbReference>
<evidence type="ECO:0000256" key="6">
    <source>
        <dbReference type="ARBA" id="ARBA00023125"/>
    </source>
</evidence>
<name>A0A8S5RKD8_9VIRU</name>
<dbReference type="InterPro" id="IPR053522">
    <property type="entry name" value="RNA-guided_endonuclease_TnpB"/>
</dbReference>
<dbReference type="EMBL" id="BK059112">
    <property type="protein sequence ID" value="DAE31854.1"/>
    <property type="molecule type" value="Genomic_DNA"/>
</dbReference>
<organism evidence="11">
    <name type="scientific">virus sp. ctEQ64</name>
    <dbReference type="NCBI Taxonomy" id="2825809"/>
    <lineage>
        <taxon>Viruses</taxon>
    </lineage>
</organism>
<sequence>MEKRFLLRIYPTKEQEKLIQRTFGCARFVYNYFLDYRIKKYNEENISLTANDCSKVLTELKKEKEFLQIPDKYALQNVLKDLDMAYKRFQKGLANYPKFKSRSNYKTYRTNRSGNKIRFISDNIIILPKLREVKFRNNIIPDGEIVNVAIIQKPSGKYYASVLCRNCKIKNVQKTGKSVGIDLGIKDYIVTSDGQKIPNNHFLKKTISKIKRMQKEFDRKKDGSNNKEKLRIKIAKQYEKLTNTRKDYIHKLSMQLIEEYDDICIEDLKIKDMVKNKQLSFDIMDCSWYELRRQLEYKAKFYDKKIHIVDRYFPSSKKCSVCDYKKEDLTLNDRFWTCPNCGTAHDRDINAAKNILKEGMKN</sequence>